<reference evidence="3 4" key="1">
    <citation type="submission" date="2019-10" db="EMBL/GenBank/DDBJ databases">
        <title>Comparative genomics of sulfur disproportionating microorganisms.</title>
        <authorList>
            <person name="Ward L.M."/>
            <person name="Bertran E."/>
            <person name="Johnston D."/>
        </authorList>
    </citation>
    <scope>NUCLEOTIDE SEQUENCE [LARGE SCALE GENOMIC DNA]</scope>
    <source>
        <strain evidence="3 4">DSM 14055</strain>
    </source>
</reference>
<dbReference type="PANTHER" id="PTHR43681">
    <property type="entry name" value="TRANSMEMBRANE GTPASE FZO"/>
    <property type="match status" value="1"/>
</dbReference>
<keyword evidence="4" id="KW-1185">Reference proteome</keyword>
<organism evidence="3 4">
    <name type="scientific">Desulfofundulus thermobenzoicus</name>
    <dbReference type="NCBI Taxonomy" id="29376"/>
    <lineage>
        <taxon>Bacteria</taxon>
        <taxon>Bacillati</taxon>
        <taxon>Bacillota</taxon>
        <taxon>Clostridia</taxon>
        <taxon>Eubacteriales</taxon>
        <taxon>Peptococcaceae</taxon>
        <taxon>Desulfofundulus</taxon>
    </lineage>
</organism>
<evidence type="ECO:0000256" key="1">
    <source>
        <dbReference type="SAM" id="Coils"/>
    </source>
</evidence>
<name>A0A6N7INL7_9FIRM</name>
<dbReference type="RefSeq" id="WP_152945543.1">
    <property type="nucleotide sequence ID" value="NZ_WHYR01000009.1"/>
</dbReference>
<dbReference type="InterPro" id="IPR051943">
    <property type="entry name" value="TRAFAC_Dynamin-like_GTPase"/>
</dbReference>
<feature type="coiled-coil region" evidence="1">
    <location>
        <begin position="334"/>
        <end position="383"/>
    </location>
</feature>
<dbReference type="Pfam" id="PF00350">
    <property type="entry name" value="Dynamin_N"/>
    <property type="match status" value="1"/>
</dbReference>
<protein>
    <recommendedName>
        <fullName evidence="2">Dynamin N-terminal domain-containing protein</fullName>
    </recommendedName>
</protein>
<gene>
    <name evidence="3" type="ORF">GFC01_04935</name>
</gene>
<dbReference type="PANTHER" id="PTHR43681:SF1">
    <property type="entry name" value="SARCALUMENIN"/>
    <property type="match status" value="1"/>
</dbReference>
<comment type="caution">
    <text evidence="3">The sequence shown here is derived from an EMBL/GenBank/DDBJ whole genome shotgun (WGS) entry which is preliminary data.</text>
</comment>
<dbReference type="AlphaFoldDB" id="A0A6N7INL7"/>
<dbReference type="CDD" id="cd09912">
    <property type="entry name" value="DLP_2"/>
    <property type="match status" value="1"/>
</dbReference>
<evidence type="ECO:0000313" key="4">
    <source>
        <dbReference type="Proteomes" id="UP000441717"/>
    </source>
</evidence>
<evidence type="ECO:0000259" key="2">
    <source>
        <dbReference type="Pfam" id="PF00350"/>
    </source>
</evidence>
<dbReference type="Proteomes" id="UP000441717">
    <property type="component" value="Unassembled WGS sequence"/>
</dbReference>
<dbReference type="InterPro" id="IPR027417">
    <property type="entry name" value="P-loop_NTPase"/>
</dbReference>
<dbReference type="OrthoDB" id="9802035at2"/>
<feature type="domain" description="Dynamin N-terminal" evidence="2">
    <location>
        <begin position="72"/>
        <end position="229"/>
    </location>
</feature>
<dbReference type="SUPFAM" id="SSF52540">
    <property type="entry name" value="P-loop containing nucleoside triphosphate hydrolases"/>
    <property type="match status" value="1"/>
</dbReference>
<dbReference type="Gene3D" id="3.40.50.300">
    <property type="entry name" value="P-loop containing nucleotide triphosphate hydrolases"/>
    <property type="match status" value="1"/>
</dbReference>
<keyword evidence="1" id="KW-0175">Coiled coil</keyword>
<proteinExistence type="predicted"/>
<sequence length="635" mass="71941">MAVTGFSESKEPVRVAGPSGYFPGTAGFSELRERLLAVLREIRALSMERNVPSLTGYAGEVAARLTANRFHLVVLGQFKRGKTTFVNALLGKNLLPTAVVPLTSIVTLLEYGKELDITVHFQDGHRQKTGVTDLPAYITEEGNPGNEKKVRQVVIHYPSRYLRNGVVLIDTPGVGSIYRNNTDETYKYLPMVDAAIFLLSSDQPISQAEVEFLNDTRQYAAKMFFIMNKIDYLSPAERREAIDFARRVLKERAGLADAVVYPLSARQALEAQLAGDEEALEASQLPAFTRRLETFLMEEKGRTVLEAAATRADNALGELKLGLEMELRALDTPLQELQDKIRLFEEMVASMEQERQDNAYILKGELDRLLERMEQDIVRFQEEQNAKLLAGMRSLYQEKGSRLSNRQLLQAMEDYLQTELQQALDQWRPLLEKQAGEGFTRLVTRFTGRTNQLIAEVVRQSAQLFNLPVQGFTGVEPLESESRLYYVFAEERTLLTPDPVKISSVLPRFIFGPLLKGEMRRRIDVLVDRNCGRVRYDLSERILKSLQQFRRQLDDKFDATIAGTREILRRTLQQREKNQTEVAIARERLAGQLNRLKAIDDTLCRVKIMLQDAAAKPGTAAGPTTNDYLKEQVQC</sequence>
<dbReference type="EMBL" id="WHYR01000009">
    <property type="protein sequence ID" value="MQL51615.1"/>
    <property type="molecule type" value="Genomic_DNA"/>
</dbReference>
<evidence type="ECO:0000313" key="3">
    <source>
        <dbReference type="EMBL" id="MQL51615.1"/>
    </source>
</evidence>
<accession>A0A6N7INL7</accession>
<dbReference type="InterPro" id="IPR045063">
    <property type="entry name" value="Dynamin_N"/>
</dbReference>